<dbReference type="InterPro" id="IPR001128">
    <property type="entry name" value="Cyt_P450"/>
</dbReference>
<evidence type="ECO:0000256" key="2">
    <source>
        <dbReference type="ARBA" id="ARBA00010617"/>
    </source>
</evidence>
<dbReference type="GO" id="GO:0005506">
    <property type="term" value="F:iron ion binding"/>
    <property type="evidence" value="ECO:0007669"/>
    <property type="project" value="InterPro"/>
</dbReference>
<dbReference type="Gene3D" id="1.10.630.10">
    <property type="entry name" value="Cytochrome P450"/>
    <property type="match status" value="1"/>
</dbReference>
<dbReference type="PANTHER" id="PTHR47582:SF1">
    <property type="entry name" value="P450, PUTATIVE (EUROFUNG)-RELATED"/>
    <property type="match status" value="1"/>
</dbReference>
<dbReference type="GO" id="GO:0016705">
    <property type="term" value="F:oxidoreductase activity, acting on paired donors, with incorporation or reduction of molecular oxygen"/>
    <property type="evidence" value="ECO:0007669"/>
    <property type="project" value="InterPro"/>
</dbReference>
<keyword evidence="6" id="KW-0503">Monooxygenase</keyword>
<name>A0A9P4S8A9_9PEZI</name>
<keyword evidence="7" id="KW-0472">Membrane</keyword>
<accession>A0A9P4S8A9</accession>
<keyword evidence="4 5" id="KW-0408">Iron</keyword>
<evidence type="ECO:0000256" key="5">
    <source>
        <dbReference type="PIRSR" id="PIRSR602403-1"/>
    </source>
</evidence>
<keyword evidence="5 6" id="KW-0349">Heme</keyword>
<dbReference type="GO" id="GO:0020037">
    <property type="term" value="F:heme binding"/>
    <property type="evidence" value="ECO:0007669"/>
    <property type="project" value="InterPro"/>
</dbReference>
<dbReference type="SUPFAM" id="SSF48264">
    <property type="entry name" value="Cytochrome P450"/>
    <property type="match status" value="1"/>
</dbReference>
<evidence type="ECO:0000313" key="9">
    <source>
        <dbReference type="Proteomes" id="UP000799429"/>
    </source>
</evidence>
<keyword evidence="9" id="KW-1185">Reference proteome</keyword>
<keyword evidence="7" id="KW-0812">Transmembrane</keyword>
<gene>
    <name evidence="8" type="ORF">M501DRAFT_137567</name>
</gene>
<sequence length="521" mass="58714">MQTTFTIGIGILATIFLLLHRYFAVQHDEREPPIARSSIPLIGHIIGMSKYSSYYYVRLRDIHKAPMLTLQLPGTKMYIVNAPQLIAAVQRQVQTLSFNTIAAKFSQKICGSSKEANDIVNFDILGKENSTSYLLSFFKAIHPPLMPGPDLDAMNRVMVSRVASSVDDLAASTPITIDLYKWLRHELTLATTESNYGPSNPFRDDKIADAFWKFEQNVMWFFIDVIPPRYTVPSAFRARKVVSDAFEVYFRNKAHESGSSLVQARYQHSREHNITVEDIARFEVGGSLATLTNTFPSTYWMLCFVFSDPAVLKDCRNEIARIISQDVGPDGSNVYTIDLSDMKVNCPILTSTWQEVLRVCGSGLPVREVLEDCEVEGYLLKKGSTLIMPTNVIHASKEIWGDDVAEFNHKRFLKDVGNKRVNPAAFRTFGGGNTLCPGRHFATTEVLAVTTMMLIRFDLQPTEGSWPRPKSEEVRQCDQIIKPSEDLKIRVSLRKEFKAGDRWAFVLTDSSNPVSLTVEDS</sequence>
<evidence type="ECO:0000256" key="4">
    <source>
        <dbReference type="ARBA" id="ARBA00023004"/>
    </source>
</evidence>
<proteinExistence type="inferred from homology"/>
<dbReference type="PRINTS" id="PR00465">
    <property type="entry name" value="EP450IV"/>
</dbReference>
<feature type="transmembrane region" description="Helical" evidence="7">
    <location>
        <begin position="6"/>
        <end position="24"/>
    </location>
</feature>
<keyword evidence="3 5" id="KW-0479">Metal-binding</keyword>
<organism evidence="8 9">
    <name type="scientific">Patellaria atrata CBS 101060</name>
    <dbReference type="NCBI Taxonomy" id="1346257"/>
    <lineage>
        <taxon>Eukaryota</taxon>
        <taxon>Fungi</taxon>
        <taxon>Dikarya</taxon>
        <taxon>Ascomycota</taxon>
        <taxon>Pezizomycotina</taxon>
        <taxon>Dothideomycetes</taxon>
        <taxon>Dothideomycetes incertae sedis</taxon>
        <taxon>Patellariales</taxon>
        <taxon>Patellariaceae</taxon>
        <taxon>Patellaria</taxon>
    </lineage>
</organism>
<dbReference type="InterPro" id="IPR053007">
    <property type="entry name" value="CYP450_monoxygenase_sec-met"/>
</dbReference>
<dbReference type="EMBL" id="MU006098">
    <property type="protein sequence ID" value="KAF2837754.1"/>
    <property type="molecule type" value="Genomic_DNA"/>
</dbReference>
<dbReference type="InterPro" id="IPR017972">
    <property type="entry name" value="Cyt_P450_CS"/>
</dbReference>
<dbReference type="AlphaFoldDB" id="A0A9P4S8A9"/>
<protein>
    <submittedName>
        <fullName evidence="8">Cytochrome P450</fullName>
    </submittedName>
</protein>
<keyword evidence="6" id="KW-0560">Oxidoreductase</keyword>
<dbReference type="InterPro" id="IPR036396">
    <property type="entry name" value="Cyt_P450_sf"/>
</dbReference>
<dbReference type="Proteomes" id="UP000799429">
    <property type="component" value="Unassembled WGS sequence"/>
</dbReference>
<keyword evidence="7" id="KW-1133">Transmembrane helix</keyword>
<comment type="caution">
    <text evidence="8">The sequence shown here is derived from an EMBL/GenBank/DDBJ whole genome shotgun (WGS) entry which is preliminary data.</text>
</comment>
<dbReference type="InterPro" id="IPR002403">
    <property type="entry name" value="Cyt_P450_E_grp-IV"/>
</dbReference>
<evidence type="ECO:0000256" key="3">
    <source>
        <dbReference type="ARBA" id="ARBA00022723"/>
    </source>
</evidence>
<comment type="similarity">
    <text evidence="2 6">Belongs to the cytochrome P450 family.</text>
</comment>
<dbReference type="GO" id="GO:0004497">
    <property type="term" value="F:monooxygenase activity"/>
    <property type="evidence" value="ECO:0007669"/>
    <property type="project" value="UniProtKB-KW"/>
</dbReference>
<dbReference type="Pfam" id="PF00067">
    <property type="entry name" value="p450"/>
    <property type="match status" value="1"/>
</dbReference>
<feature type="binding site" description="axial binding residue" evidence="5">
    <location>
        <position position="436"/>
    </location>
    <ligand>
        <name>heme</name>
        <dbReference type="ChEBI" id="CHEBI:30413"/>
    </ligand>
    <ligandPart>
        <name>Fe</name>
        <dbReference type="ChEBI" id="CHEBI:18248"/>
    </ligandPart>
</feature>
<evidence type="ECO:0000313" key="8">
    <source>
        <dbReference type="EMBL" id="KAF2837754.1"/>
    </source>
</evidence>
<evidence type="ECO:0000256" key="1">
    <source>
        <dbReference type="ARBA" id="ARBA00001971"/>
    </source>
</evidence>
<dbReference type="CDD" id="cd11040">
    <property type="entry name" value="CYP7_CYP8-like"/>
    <property type="match status" value="1"/>
</dbReference>
<comment type="cofactor">
    <cofactor evidence="1 5">
        <name>heme</name>
        <dbReference type="ChEBI" id="CHEBI:30413"/>
    </cofactor>
</comment>
<dbReference type="PROSITE" id="PS00086">
    <property type="entry name" value="CYTOCHROME_P450"/>
    <property type="match status" value="1"/>
</dbReference>
<reference evidence="8" key="1">
    <citation type="journal article" date="2020" name="Stud. Mycol.">
        <title>101 Dothideomycetes genomes: a test case for predicting lifestyles and emergence of pathogens.</title>
        <authorList>
            <person name="Haridas S."/>
            <person name="Albert R."/>
            <person name="Binder M."/>
            <person name="Bloem J."/>
            <person name="Labutti K."/>
            <person name="Salamov A."/>
            <person name="Andreopoulos B."/>
            <person name="Baker S."/>
            <person name="Barry K."/>
            <person name="Bills G."/>
            <person name="Bluhm B."/>
            <person name="Cannon C."/>
            <person name="Castanera R."/>
            <person name="Culley D."/>
            <person name="Daum C."/>
            <person name="Ezra D."/>
            <person name="Gonzalez J."/>
            <person name="Henrissat B."/>
            <person name="Kuo A."/>
            <person name="Liang C."/>
            <person name="Lipzen A."/>
            <person name="Lutzoni F."/>
            <person name="Magnuson J."/>
            <person name="Mondo S."/>
            <person name="Nolan M."/>
            <person name="Ohm R."/>
            <person name="Pangilinan J."/>
            <person name="Park H.-J."/>
            <person name="Ramirez L."/>
            <person name="Alfaro M."/>
            <person name="Sun H."/>
            <person name="Tritt A."/>
            <person name="Yoshinaga Y."/>
            <person name="Zwiers L.-H."/>
            <person name="Turgeon B."/>
            <person name="Goodwin S."/>
            <person name="Spatafora J."/>
            <person name="Crous P."/>
            <person name="Grigoriev I."/>
        </authorList>
    </citation>
    <scope>NUCLEOTIDE SEQUENCE</scope>
    <source>
        <strain evidence="8">CBS 101060</strain>
    </source>
</reference>
<dbReference type="OrthoDB" id="3366823at2759"/>
<dbReference type="PANTHER" id="PTHR47582">
    <property type="entry name" value="P450, PUTATIVE (EUROFUNG)-RELATED"/>
    <property type="match status" value="1"/>
</dbReference>
<evidence type="ECO:0000256" key="7">
    <source>
        <dbReference type="SAM" id="Phobius"/>
    </source>
</evidence>
<evidence type="ECO:0000256" key="6">
    <source>
        <dbReference type="RuleBase" id="RU000461"/>
    </source>
</evidence>